<reference evidence="6" key="1">
    <citation type="submission" date="2010-02" db="EMBL/GenBank/DDBJ databases">
        <title>Complete sequence of Aciduliprofundum boonei T469.</title>
        <authorList>
            <consortium name="US DOE Joint Genome Institute"/>
            <person name="Lucas S."/>
            <person name="Copeland A."/>
            <person name="Lapidus A."/>
            <person name="Cheng J.-F."/>
            <person name="Bruce D."/>
            <person name="Goodwin L."/>
            <person name="Pitluck S."/>
            <person name="Saunders E."/>
            <person name="Detter J.C."/>
            <person name="Han C."/>
            <person name="Tapia R."/>
            <person name="Land M."/>
            <person name="Hauser L."/>
            <person name="Kyrpides N."/>
            <person name="Mikhailova N."/>
            <person name="Flores G."/>
            <person name="Reysenbach A.-L."/>
            <person name="Woyke T."/>
        </authorList>
    </citation>
    <scope>NUCLEOTIDE SEQUENCE</scope>
    <source>
        <strain evidence="6">T469</strain>
    </source>
</reference>
<dbReference type="AlphaFoldDB" id="B5IFN3"/>
<dbReference type="KEGG" id="abi:Aboo_1153"/>
<keyword evidence="7" id="KW-1185">Reference proteome</keyword>
<dbReference type="HOGENOM" id="CLU_199465_0_0_2"/>
<organism evidence="6 7">
    <name type="scientific">Aciduliprofundum boonei (strain DSM 19572 / T469)</name>
    <dbReference type="NCBI Taxonomy" id="439481"/>
    <lineage>
        <taxon>Archaea</taxon>
        <taxon>Methanobacteriati</taxon>
        <taxon>Thermoplasmatota</taxon>
        <taxon>DHVE2 group</taxon>
        <taxon>Candidatus Aciduliprofundum</taxon>
    </lineage>
</organism>
<feature type="binding site" evidence="5">
    <location>
        <position position="15"/>
    </location>
    <ligand>
        <name>Zn(2+)</name>
        <dbReference type="ChEBI" id="CHEBI:29105"/>
    </ligand>
</feature>
<evidence type="ECO:0000256" key="4">
    <source>
        <dbReference type="ARBA" id="ARBA00023274"/>
    </source>
</evidence>
<dbReference type="SUPFAM" id="SSF57829">
    <property type="entry name" value="Zn-binding ribosomal proteins"/>
    <property type="match status" value="1"/>
</dbReference>
<dbReference type="InterPro" id="IPR011332">
    <property type="entry name" value="Ribosomal_zn-bd"/>
</dbReference>
<dbReference type="GO" id="GO:0003735">
    <property type="term" value="F:structural constituent of ribosome"/>
    <property type="evidence" value="ECO:0007669"/>
    <property type="project" value="InterPro"/>
</dbReference>
<sequence>MVKVKEDKVFVKVKCPDCGHEQIIYSKASIVVKCQICGATLAIPTGGKADIKGAIIEVYK</sequence>
<dbReference type="RefSeq" id="WP_008085695.1">
    <property type="nucleotide sequence ID" value="NC_013926.1"/>
</dbReference>
<feature type="zinc finger region" description="C4-type" evidence="5">
    <location>
        <begin position="15"/>
        <end position="37"/>
    </location>
</feature>
<dbReference type="InterPro" id="IPR000592">
    <property type="entry name" value="Ribosomal_eS27"/>
</dbReference>
<dbReference type="Gene3D" id="2.20.25.100">
    <property type="entry name" value="Zn-binding ribosomal proteins"/>
    <property type="match status" value="1"/>
</dbReference>
<evidence type="ECO:0000256" key="2">
    <source>
        <dbReference type="ARBA" id="ARBA00022833"/>
    </source>
</evidence>
<evidence type="ECO:0000256" key="5">
    <source>
        <dbReference type="HAMAP-Rule" id="MF_00371"/>
    </source>
</evidence>
<dbReference type="InterPro" id="IPR023407">
    <property type="entry name" value="Ribosomal_eS27_Zn-bd_dom_sf"/>
</dbReference>
<accession>B5IFN3</accession>
<dbReference type="STRING" id="439481.Aboo_1153"/>
<dbReference type="NCBIfam" id="NF001629">
    <property type="entry name" value="PRK00415.1"/>
    <property type="match status" value="1"/>
</dbReference>
<feature type="binding site" evidence="5">
    <location>
        <position position="18"/>
    </location>
    <ligand>
        <name>Zn(2+)</name>
        <dbReference type="ChEBI" id="CHEBI:29105"/>
    </ligand>
</feature>
<dbReference type="eggNOG" id="arCOG04108">
    <property type="taxonomic scope" value="Archaea"/>
</dbReference>
<keyword evidence="5" id="KW-0863">Zinc-finger</keyword>
<keyword evidence="4 5" id="KW-0687">Ribonucleoprotein</keyword>
<comment type="subunit">
    <text evidence="5">Part of the 30S ribosomal subunit.</text>
</comment>
<evidence type="ECO:0000256" key="3">
    <source>
        <dbReference type="ARBA" id="ARBA00022980"/>
    </source>
</evidence>
<keyword evidence="2 5" id="KW-0862">Zinc</keyword>
<dbReference type="EMBL" id="CP001941">
    <property type="protein sequence ID" value="ADD08962.1"/>
    <property type="molecule type" value="Genomic_DNA"/>
</dbReference>
<name>B5IFN3_ACIB4</name>
<dbReference type="GeneID" id="8828113"/>
<dbReference type="Proteomes" id="UP000001400">
    <property type="component" value="Chromosome"/>
</dbReference>
<gene>
    <name evidence="5" type="primary">rps27e</name>
    <name evidence="6" type="ordered locus">Aboo_1153</name>
</gene>
<dbReference type="GO" id="GO:0006412">
    <property type="term" value="P:translation"/>
    <property type="evidence" value="ECO:0007669"/>
    <property type="project" value="UniProtKB-UniRule"/>
</dbReference>
<evidence type="ECO:0000313" key="6">
    <source>
        <dbReference type="EMBL" id="ADD08962.1"/>
    </source>
</evidence>
<dbReference type="GO" id="GO:0005840">
    <property type="term" value="C:ribosome"/>
    <property type="evidence" value="ECO:0007669"/>
    <property type="project" value="UniProtKB-KW"/>
</dbReference>
<keyword evidence="5" id="KW-0479">Metal-binding</keyword>
<dbReference type="Pfam" id="PF01667">
    <property type="entry name" value="Ribosomal_S27e"/>
    <property type="match status" value="1"/>
</dbReference>
<evidence type="ECO:0000313" key="7">
    <source>
        <dbReference type="Proteomes" id="UP000001400"/>
    </source>
</evidence>
<dbReference type="GO" id="GO:0008270">
    <property type="term" value="F:zinc ion binding"/>
    <property type="evidence" value="ECO:0007669"/>
    <property type="project" value="UniProtKB-UniRule"/>
</dbReference>
<proteinExistence type="inferred from homology"/>
<dbReference type="GO" id="GO:1990904">
    <property type="term" value="C:ribonucleoprotein complex"/>
    <property type="evidence" value="ECO:0007669"/>
    <property type="project" value="UniProtKB-KW"/>
</dbReference>
<protein>
    <recommendedName>
        <fullName evidence="5">Small ribosomal subunit protein eS27</fullName>
    </recommendedName>
</protein>
<feature type="binding site" evidence="5">
    <location>
        <position position="37"/>
    </location>
    <ligand>
        <name>Zn(2+)</name>
        <dbReference type="ChEBI" id="CHEBI:29105"/>
    </ligand>
</feature>
<evidence type="ECO:0000256" key="1">
    <source>
        <dbReference type="ARBA" id="ARBA00010919"/>
    </source>
</evidence>
<comment type="similarity">
    <text evidence="1 5">Belongs to the eukaryotic ribosomal protein eS27 family.</text>
</comment>
<comment type="cofactor">
    <cofactor evidence="5">
        <name>Zn(2+)</name>
        <dbReference type="ChEBI" id="CHEBI:29105"/>
    </cofactor>
    <text evidence="5">Binds 1 zinc ion per subunit.</text>
</comment>
<dbReference type="HAMAP" id="MF_00371">
    <property type="entry name" value="Ribosomal_eS27"/>
    <property type="match status" value="1"/>
</dbReference>
<feature type="binding site" evidence="5">
    <location>
        <position position="34"/>
    </location>
    <ligand>
        <name>Zn(2+)</name>
        <dbReference type="ChEBI" id="CHEBI:29105"/>
    </ligand>
</feature>
<keyword evidence="3 5" id="KW-0689">Ribosomal protein</keyword>
<dbReference type="OrthoDB" id="5718at2157"/>